<sequence>MKKRYYLLLILLLYLFKGIIYRSLFSYKKVKNRANITLTDKKVIAQINSIANTEKNTLDKIITNCNKITSNSLSFTFDKVSSNPNDIINHKKANCIGYAALYCSVGNYMLKQQKLDHLYQFKHYVAHIYFLNQNIHTFLKDPFFKDHDIVTVLDYSTHKQTYIDPSLYDYSGIKTVNSL</sequence>
<organism evidence="2 3">
    <name type="scientific">Tenacibaculum jejuense</name>
    <dbReference type="NCBI Taxonomy" id="584609"/>
    <lineage>
        <taxon>Bacteria</taxon>
        <taxon>Pseudomonadati</taxon>
        <taxon>Bacteroidota</taxon>
        <taxon>Flavobacteriia</taxon>
        <taxon>Flavobacteriales</taxon>
        <taxon>Flavobacteriaceae</taxon>
        <taxon>Tenacibaculum</taxon>
    </lineage>
</organism>
<evidence type="ECO:0000313" key="3">
    <source>
        <dbReference type="Proteomes" id="UP000215214"/>
    </source>
</evidence>
<dbReference type="RefSeq" id="WP_095074311.1">
    <property type="nucleotide sequence ID" value="NZ_LT899436.1"/>
</dbReference>
<keyword evidence="1" id="KW-0472">Membrane</keyword>
<dbReference type="AlphaFoldDB" id="A0A238UDJ3"/>
<protein>
    <recommendedName>
        <fullName evidence="4">Transglutaminase-like domain-containing protein</fullName>
    </recommendedName>
</protein>
<name>A0A238UDJ3_9FLAO</name>
<keyword evidence="1" id="KW-1133">Transmembrane helix</keyword>
<accession>A0A238UDJ3</accession>
<evidence type="ECO:0000256" key="1">
    <source>
        <dbReference type="SAM" id="Phobius"/>
    </source>
</evidence>
<reference evidence="2 3" key="1">
    <citation type="submission" date="2017-07" db="EMBL/GenBank/DDBJ databases">
        <authorList>
            <person name="Sun Z.S."/>
            <person name="Albrecht U."/>
            <person name="Echele G."/>
            <person name="Lee C.C."/>
        </authorList>
    </citation>
    <scope>NUCLEOTIDE SEQUENCE [LARGE SCALE GENOMIC DNA]</scope>
    <source>
        <strain evidence="3">type strain: KCTC 22618</strain>
    </source>
</reference>
<gene>
    <name evidence="2" type="ORF">TJEJU_3605</name>
</gene>
<keyword evidence="3" id="KW-1185">Reference proteome</keyword>
<feature type="transmembrane region" description="Helical" evidence="1">
    <location>
        <begin position="6"/>
        <end position="25"/>
    </location>
</feature>
<evidence type="ECO:0008006" key="4">
    <source>
        <dbReference type="Google" id="ProtNLM"/>
    </source>
</evidence>
<evidence type="ECO:0000313" key="2">
    <source>
        <dbReference type="EMBL" id="SNR17249.1"/>
    </source>
</evidence>
<dbReference type="OrthoDB" id="996585at2"/>
<dbReference type="KEGG" id="tje:TJEJU_3605"/>
<keyword evidence="1" id="KW-0812">Transmembrane</keyword>
<dbReference type="EMBL" id="LT899436">
    <property type="protein sequence ID" value="SNR17249.1"/>
    <property type="molecule type" value="Genomic_DNA"/>
</dbReference>
<proteinExistence type="predicted"/>
<dbReference type="Proteomes" id="UP000215214">
    <property type="component" value="Chromosome TJEJU"/>
</dbReference>